<accession>A0A6N8IRY7</accession>
<proteinExistence type="predicted"/>
<evidence type="ECO:0000259" key="2">
    <source>
        <dbReference type="PROSITE" id="PS51704"/>
    </source>
</evidence>
<organism evidence="3 4">
    <name type="scientific">Ramlibacter pinisoli</name>
    <dbReference type="NCBI Taxonomy" id="2682844"/>
    <lineage>
        <taxon>Bacteria</taxon>
        <taxon>Pseudomonadati</taxon>
        <taxon>Pseudomonadota</taxon>
        <taxon>Betaproteobacteria</taxon>
        <taxon>Burkholderiales</taxon>
        <taxon>Comamonadaceae</taxon>
        <taxon>Ramlibacter</taxon>
    </lineage>
</organism>
<feature type="domain" description="GP-PDE" evidence="2">
    <location>
        <begin position="24"/>
        <end position="309"/>
    </location>
</feature>
<keyword evidence="1" id="KW-0732">Signal</keyword>
<protein>
    <submittedName>
        <fullName evidence="3">Glycerophosphodiester phosphodiesterase</fullName>
    </submittedName>
</protein>
<comment type="caution">
    <text evidence="3">The sequence shown here is derived from an EMBL/GenBank/DDBJ whole genome shotgun (WGS) entry which is preliminary data.</text>
</comment>
<dbReference type="GO" id="GO:0006629">
    <property type="term" value="P:lipid metabolic process"/>
    <property type="evidence" value="ECO:0007669"/>
    <property type="project" value="InterPro"/>
</dbReference>
<dbReference type="InterPro" id="IPR030395">
    <property type="entry name" value="GP_PDE_dom"/>
</dbReference>
<dbReference type="CDD" id="cd08567">
    <property type="entry name" value="GDPD_SpGDE_like"/>
    <property type="match status" value="1"/>
</dbReference>
<dbReference type="EMBL" id="WSEL01000003">
    <property type="protein sequence ID" value="MVQ28866.1"/>
    <property type="molecule type" value="Genomic_DNA"/>
</dbReference>
<dbReference type="Gene3D" id="3.20.20.190">
    <property type="entry name" value="Phosphatidylinositol (PI) phosphodiesterase"/>
    <property type="match status" value="1"/>
</dbReference>
<dbReference type="Proteomes" id="UP000469385">
    <property type="component" value="Unassembled WGS sequence"/>
</dbReference>
<dbReference type="RefSeq" id="WP_157396925.1">
    <property type="nucleotide sequence ID" value="NZ_WSEL01000003.1"/>
</dbReference>
<evidence type="ECO:0000313" key="4">
    <source>
        <dbReference type="Proteomes" id="UP000469385"/>
    </source>
</evidence>
<feature type="signal peptide" evidence="1">
    <location>
        <begin position="1"/>
        <end position="23"/>
    </location>
</feature>
<dbReference type="SUPFAM" id="SSF51695">
    <property type="entry name" value="PLC-like phosphodiesterases"/>
    <property type="match status" value="1"/>
</dbReference>
<dbReference type="InterPro" id="IPR017946">
    <property type="entry name" value="PLC-like_Pdiesterase_TIM-brl"/>
</dbReference>
<feature type="chain" id="PRO_5026888203" evidence="1">
    <location>
        <begin position="24"/>
        <end position="321"/>
    </location>
</feature>
<dbReference type="GO" id="GO:0008081">
    <property type="term" value="F:phosphoric diester hydrolase activity"/>
    <property type="evidence" value="ECO:0007669"/>
    <property type="project" value="InterPro"/>
</dbReference>
<sequence length="321" mass="34345">MPVCRPTALVATALLLLGTAAQALDLQGHRGARGLAPENTLPAFERALAVGVDTLELDVGVTADGVVVVAHDPFLNPSLARDATGQWLAGPGPTIRSLTLQQLGGYDVGRIRPDSAYARSFPHQQPQDGARIPTLSSVFALAAERGAPVRFNIETKIDPNRPEDTVAPDAMATALLQAIRAAGMSERVSVQSFDWRTLRIVQERAPGIPTVCLTARTANVDSTADSRWTAGLRLADHGNSVPRLARAAGCTTWSPNAGALTREALKEAQDAGMKVVPWTVNEPADMDRLIGWGVDGLITDYPDRAREVMRARWMELPPAFP</sequence>
<name>A0A6N8IRY7_9BURK</name>
<dbReference type="Pfam" id="PF03009">
    <property type="entry name" value="GDPD"/>
    <property type="match status" value="1"/>
</dbReference>
<dbReference type="PROSITE" id="PS51704">
    <property type="entry name" value="GP_PDE"/>
    <property type="match status" value="1"/>
</dbReference>
<dbReference type="PANTHER" id="PTHR46211:SF14">
    <property type="entry name" value="GLYCEROPHOSPHODIESTER PHOSPHODIESTERASE"/>
    <property type="match status" value="1"/>
</dbReference>
<keyword evidence="4" id="KW-1185">Reference proteome</keyword>
<gene>
    <name evidence="3" type="ORF">GON04_05395</name>
</gene>
<reference evidence="3 4" key="1">
    <citation type="submission" date="2019-12" db="EMBL/GenBank/DDBJ databases">
        <authorList>
            <person name="Huq M.A."/>
        </authorList>
    </citation>
    <scope>NUCLEOTIDE SEQUENCE [LARGE SCALE GENOMIC DNA]</scope>
    <source>
        <strain evidence="3 4">MAH-25</strain>
    </source>
</reference>
<evidence type="ECO:0000256" key="1">
    <source>
        <dbReference type="SAM" id="SignalP"/>
    </source>
</evidence>
<evidence type="ECO:0000313" key="3">
    <source>
        <dbReference type="EMBL" id="MVQ28866.1"/>
    </source>
</evidence>
<dbReference type="AlphaFoldDB" id="A0A6N8IRY7"/>
<dbReference type="PANTHER" id="PTHR46211">
    <property type="entry name" value="GLYCEROPHOSPHORYL DIESTER PHOSPHODIESTERASE"/>
    <property type="match status" value="1"/>
</dbReference>